<dbReference type="RefSeq" id="WP_243550668.1">
    <property type="nucleotide sequence ID" value="NZ_CP094532.1"/>
</dbReference>
<reference evidence="1 2" key="1">
    <citation type="submission" date="2022-03" db="EMBL/GenBank/DDBJ databases">
        <title>Chryseobacterium sp. isolated from particulate matters in swine house.</title>
        <authorList>
            <person name="Won M."/>
            <person name="Kim S.-J."/>
            <person name="Kwon S.-W."/>
        </authorList>
    </citation>
    <scope>NUCLEOTIDE SEQUENCE [LARGE SCALE GENOMIC DNA]</scope>
    <source>
        <strain evidence="1 2">SC2-2</strain>
    </source>
</reference>
<organism evidence="1 2">
    <name type="scientific">Chryseobacterium suipulveris</name>
    <dbReference type="NCBI Taxonomy" id="2929800"/>
    <lineage>
        <taxon>Bacteria</taxon>
        <taxon>Pseudomonadati</taxon>
        <taxon>Bacteroidota</taxon>
        <taxon>Flavobacteriia</taxon>
        <taxon>Flavobacteriales</taxon>
        <taxon>Weeksellaceae</taxon>
        <taxon>Chryseobacterium group</taxon>
        <taxon>Chryseobacterium</taxon>
    </lineage>
</organism>
<accession>A0ABY4BRE2</accession>
<keyword evidence="2" id="KW-1185">Reference proteome</keyword>
<name>A0ABY4BRE2_9FLAO</name>
<sequence>MNPLVLIYPLIPRGIEVPAEEEATVVVNGIHVSTGGMTDGNSVNGIGVSAYHHAVKTNGISANFYNNTSGTLNGIHVSGFANNSEKGAGITIAAIGNYSENFSGLQVSFFNEAKSMKGIQIGLSNKSERLKGLQLGLWNKNGKRSLPIINF</sequence>
<gene>
    <name evidence="1" type="ORF">MTP09_03715</name>
</gene>
<evidence type="ECO:0000313" key="2">
    <source>
        <dbReference type="Proteomes" id="UP000831460"/>
    </source>
</evidence>
<dbReference type="Proteomes" id="UP000831460">
    <property type="component" value="Chromosome"/>
</dbReference>
<evidence type="ECO:0000313" key="1">
    <source>
        <dbReference type="EMBL" id="UOE41757.1"/>
    </source>
</evidence>
<protein>
    <submittedName>
        <fullName evidence="1">Uncharacterized protein</fullName>
    </submittedName>
</protein>
<dbReference type="EMBL" id="CP094532">
    <property type="protein sequence ID" value="UOE41757.1"/>
    <property type="molecule type" value="Genomic_DNA"/>
</dbReference>
<dbReference type="NCBIfam" id="NF047436">
    <property type="entry name" value="LA_2272_repeat"/>
    <property type="match status" value="1"/>
</dbReference>
<proteinExistence type="predicted"/>
<dbReference type="InterPro" id="IPR058093">
    <property type="entry name" value="LA_2272-like"/>
</dbReference>